<dbReference type="SUPFAM" id="SSF56935">
    <property type="entry name" value="Porins"/>
    <property type="match status" value="1"/>
</dbReference>
<keyword evidence="10" id="KW-0472">Membrane</keyword>
<dbReference type="Pfam" id="PF00593">
    <property type="entry name" value="TonB_dep_Rec_b-barrel"/>
    <property type="match status" value="1"/>
</dbReference>
<accession>A0AAE3JNT6</accession>
<keyword evidence="6" id="KW-0732">Signal</keyword>
<dbReference type="InterPro" id="IPR036942">
    <property type="entry name" value="Beta-barrel_TonB_sf"/>
</dbReference>
<gene>
    <name evidence="13" type="ORF">L3X37_04190</name>
</gene>
<sequence length="992" mass="108592">MEIKLIKSHFPAGKKSLIAIMRVMIFFMCTTVFCLTTDNSFSQVEVVIEKNESVVIDEVFKIIKKQTDYSFVYPKKLFLNKPKVSLKKGKISVSELLNQSLLSINLSFEFTDRNTILIKKNPVINDVKPVQREIKGSVTSSKGDPLSGVSVIIVGTTNGATSDFDGNYIINANKGDVLRFSYIGMKTVEIIVGEEETVNVVLEEDSLALSNVIITGTARKTQTALETSYGVAILGPAAMDREVPVGLVDLIDAVPGLYGEPSGGDVNTLLTARGTTGGFNSFISLQEDGLPVLYTPFLTEYEIRPDATYDRIETVLGGPSGIFTAQGAAASVNFISRIPKSVRGEVRLAVTDYGRIRTDLFYGGPINDNGWYATIGGYYRRGDGVRDVGFTGDHGGQIRANLKKVFENGDVTFSYKGIRDHSIFYWAVPTDASGDGNPKAIPGLDPRNESLMGTDVKTMHLKTRNGTQIIDLDTGQESITDQFSVKFNYDLGSGFRVKEHVRISNINTNGVDLRTRWFNSMLVASDYVADQTTVLLDAFPSAVSTQLVRVNDGQVVNNPSTLNGNGLLLLQEMLSYQKEHRNFINDFQLTYEKDNFIATAGLQYWDMATKSDYVSGHFLTDAKHQSERYNIEALDANGDAVGHLTDAGVVTHSLLDNHGSLDTRSTNPYLNIQVQPIEGLWIDAGIRNETVRFKATGEGTDGSAPLDPSSNILANRAYGWFARNGQLYNGTISASETTWTVGANFKFNDNFAIYGRYTKAHDFAASNEFSYFNAGTPNLGLVNDPAKLNFGEIGLRYQSKTLAFWATAFFSENLGFPVRSIDPETTALGFTAADNKTSGIEFSSTWKPITELSFEFSGVIQSSKIENTASNDLIVGKRPARIPNTQLRFVPTFNFNKGKAYVSAQYVGNRFADGANSLEFDPYISFDAGVNYDFTDNLMLSVQATNLTNVLAYTQGNPNDGNGPVDVLVGGKYALAQALPGTVISTSLIFKF</sequence>
<dbReference type="GO" id="GO:0009279">
    <property type="term" value="C:cell outer membrane"/>
    <property type="evidence" value="ECO:0007669"/>
    <property type="project" value="UniProtKB-SubCell"/>
</dbReference>
<dbReference type="InterPro" id="IPR008969">
    <property type="entry name" value="CarboxyPept-like_regulatory"/>
</dbReference>
<keyword evidence="9" id="KW-0798">TonB box</keyword>
<organism evidence="13 14">
    <name type="scientific">Wocania arenilitoris</name>
    <dbReference type="NCBI Taxonomy" id="2044858"/>
    <lineage>
        <taxon>Bacteria</taxon>
        <taxon>Pseudomonadati</taxon>
        <taxon>Bacteroidota</taxon>
        <taxon>Flavobacteriia</taxon>
        <taxon>Flavobacteriales</taxon>
        <taxon>Flavobacteriaceae</taxon>
        <taxon>Wocania</taxon>
    </lineage>
</organism>
<dbReference type="InterPro" id="IPR000531">
    <property type="entry name" value="Beta-barrel_TonB"/>
</dbReference>
<evidence type="ECO:0000256" key="8">
    <source>
        <dbReference type="ARBA" id="ARBA00023065"/>
    </source>
</evidence>
<dbReference type="Proteomes" id="UP001199795">
    <property type="component" value="Unassembled WGS sequence"/>
</dbReference>
<keyword evidence="14" id="KW-1185">Reference proteome</keyword>
<evidence type="ECO:0000256" key="1">
    <source>
        <dbReference type="ARBA" id="ARBA00004571"/>
    </source>
</evidence>
<evidence type="ECO:0000256" key="6">
    <source>
        <dbReference type="ARBA" id="ARBA00022729"/>
    </source>
</evidence>
<protein>
    <submittedName>
        <fullName evidence="13">TonB-dependent receptor</fullName>
    </submittedName>
</protein>
<comment type="caution">
    <text evidence="13">The sequence shown here is derived from an EMBL/GenBank/DDBJ whole genome shotgun (WGS) entry which is preliminary data.</text>
</comment>
<evidence type="ECO:0000313" key="14">
    <source>
        <dbReference type="Proteomes" id="UP001199795"/>
    </source>
</evidence>
<name>A0AAE3JNT6_9FLAO</name>
<dbReference type="PANTHER" id="PTHR32552:SF89">
    <property type="entry name" value="CATECHOLATE SIDEROPHORE RECEPTOR FIU"/>
    <property type="match status" value="1"/>
</dbReference>
<dbReference type="InterPro" id="IPR037066">
    <property type="entry name" value="Plug_dom_sf"/>
</dbReference>
<evidence type="ECO:0000256" key="5">
    <source>
        <dbReference type="ARBA" id="ARBA00022692"/>
    </source>
</evidence>
<keyword evidence="8" id="KW-0406">Ion transport</keyword>
<dbReference type="SUPFAM" id="SSF49464">
    <property type="entry name" value="Carboxypeptidase regulatory domain-like"/>
    <property type="match status" value="1"/>
</dbReference>
<evidence type="ECO:0000256" key="9">
    <source>
        <dbReference type="ARBA" id="ARBA00023077"/>
    </source>
</evidence>
<keyword evidence="7" id="KW-0408">Iron</keyword>
<dbReference type="Pfam" id="PF13715">
    <property type="entry name" value="CarbopepD_reg_2"/>
    <property type="match status" value="1"/>
</dbReference>
<dbReference type="RefSeq" id="WP_237238914.1">
    <property type="nucleotide sequence ID" value="NZ_JAKKDU010000004.1"/>
</dbReference>
<dbReference type="PANTHER" id="PTHR32552">
    <property type="entry name" value="FERRICHROME IRON RECEPTOR-RELATED"/>
    <property type="match status" value="1"/>
</dbReference>
<keyword evidence="4" id="KW-0410">Iron transport</keyword>
<evidence type="ECO:0000313" key="13">
    <source>
        <dbReference type="EMBL" id="MCF7567565.1"/>
    </source>
</evidence>
<dbReference type="EMBL" id="JAKKDU010000004">
    <property type="protein sequence ID" value="MCF7567565.1"/>
    <property type="molecule type" value="Genomic_DNA"/>
</dbReference>
<dbReference type="GO" id="GO:0015344">
    <property type="term" value="F:siderophore uptake transmembrane transporter activity"/>
    <property type="evidence" value="ECO:0007669"/>
    <property type="project" value="TreeGrafter"/>
</dbReference>
<evidence type="ECO:0000256" key="7">
    <source>
        <dbReference type="ARBA" id="ARBA00023004"/>
    </source>
</evidence>
<evidence type="ECO:0000256" key="10">
    <source>
        <dbReference type="ARBA" id="ARBA00023136"/>
    </source>
</evidence>
<evidence type="ECO:0000256" key="3">
    <source>
        <dbReference type="ARBA" id="ARBA00022452"/>
    </source>
</evidence>
<keyword evidence="2" id="KW-0813">Transport</keyword>
<dbReference type="AlphaFoldDB" id="A0AAE3JNT6"/>
<evidence type="ECO:0000256" key="4">
    <source>
        <dbReference type="ARBA" id="ARBA00022496"/>
    </source>
</evidence>
<keyword evidence="5" id="KW-0812">Transmembrane</keyword>
<comment type="subcellular location">
    <subcellularLocation>
        <location evidence="1">Cell outer membrane</location>
        <topology evidence="1">Multi-pass membrane protein</topology>
    </subcellularLocation>
</comment>
<keyword evidence="11" id="KW-0998">Cell outer membrane</keyword>
<feature type="domain" description="TonB-dependent receptor-like beta-barrel" evidence="12">
    <location>
        <begin position="551"/>
        <end position="947"/>
    </location>
</feature>
<dbReference type="Gene3D" id="2.60.40.1120">
    <property type="entry name" value="Carboxypeptidase-like, regulatory domain"/>
    <property type="match status" value="1"/>
</dbReference>
<evidence type="ECO:0000256" key="2">
    <source>
        <dbReference type="ARBA" id="ARBA00022448"/>
    </source>
</evidence>
<reference evidence="13" key="1">
    <citation type="submission" date="2022-01" db="EMBL/GenBank/DDBJ databases">
        <title>Draft genome sequence of Sabulilitoribacter arenilitoris KCTC 52401.</title>
        <authorList>
            <person name="Oh J.-S."/>
        </authorList>
    </citation>
    <scope>NUCLEOTIDE SEQUENCE</scope>
    <source>
        <strain evidence="13">HMF6543</strain>
    </source>
</reference>
<proteinExistence type="predicted"/>
<dbReference type="Gene3D" id="2.170.130.10">
    <property type="entry name" value="TonB-dependent receptor, plug domain"/>
    <property type="match status" value="1"/>
</dbReference>
<keyword evidence="13" id="KW-0675">Receptor</keyword>
<evidence type="ECO:0000259" key="12">
    <source>
        <dbReference type="Pfam" id="PF00593"/>
    </source>
</evidence>
<keyword evidence="3" id="KW-1134">Transmembrane beta strand</keyword>
<dbReference type="Gene3D" id="2.40.170.20">
    <property type="entry name" value="TonB-dependent receptor, beta-barrel domain"/>
    <property type="match status" value="1"/>
</dbReference>
<dbReference type="InterPro" id="IPR039426">
    <property type="entry name" value="TonB-dep_rcpt-like"/>
</dbReference>
<evidence type="ECO:0000256" key="11">
    <source>
        <dbReference type="ARBA" id="ARBA00023237"/>
    </source>
</evidence>